<dbReference type="Pfam" id="PF07596">
    <property type="entry name" value="SBP_bac_10"/>
    <property type="match status" value="1"/>
</dbReference>
<dbReference type="EMBL" id="LR593887">
    <property type="protein sequence ID" value="VTS06915.1"/>
    <property type="molecule type" value="Genomic_DNA"/>
</dbReference>
<feature type="compositionally biased region" description="Basic and acidic residues" evidence="1">
    <location>
        <begin position="111"/>
        <end position="120"/>
    </location>
</feature>
<evidence type="ECO:0000313" key="4">
    <source>
        <dbReference type="Proteomes" id="UP000464378"/>
    </source>
</evidence>
<dbReference type="PANTHER" id="PTHR30093">
    <property type="entry name" value="GENERAL SECRETION PATHWAY PROTEIN G"/>
    <property type="match status" value="1"/>
</dbReference>
<dbReference type="NCBIfam" id="TIGR04294">
    <property type="entry name" value="pre_pil_HX9DG"/>
    <property type="match status" value="1"/>
</dbReference>
<feature type="region of interest" description="Disordered" evidence="1">
    <location>
        <begin position="111"/>
        <end position="133"/>
    </location>
</feature>
<protein>
    <recommendedName>
        <fullName evidence="2">DUF1559 domain-containing protein</fullName>
    </recommendedName>
</protein>
<dbReference type="EMBL" id="LR586016">
    <property type="protein sequence ID" value="VIP04778.1"/>
    <property type="molecule type" value="Genomic_DNA"/>
</dbReference>
<keyword evidence="4" id="KW-1185">Reference proteome</keyword>
<evidence type="ECO:0000313" key="3">
    <source>
        <dbReference type="EMBL" id="VIP04778.1"/>
    </source>
</evidence>
<dbReference type="InParanoid" id="A0A6C2YSS5"/>
<gene>
    <name evidence="3" type="ORF">GMBLW1_44150</name>
</gene>
<evidence type="ECO:0000256" key="1">
    <source>
        <dbReference type="SAM" id="MobiDB-lite"/>
    </source>
</evidence>
<accession>A0A6C2YSS5</accession>
<evidence type="ECO:0000259" key="2">
    <source>
        <dbReference type="Pfam" id="PF07596"/>
    </source>
</evidence>
<dbReference type="InterPro" id="IPR027558">
    <property type="entry name" value="Pre_pil_HX9DG_C"/>
</dbReference>
<feature type="domain" description="DUF1559" evidence="2">
    <location>
        <begin position="41"/>
        <end position="308"/>
    </location>
</feature>
<reference evidence="3" key="1">
    <citation type="submission" date="2019-04" db="EMBL/GenBank/DDBJ databases">
        <authorList>
            <consortium name="Science for Life Laboratories"/>
        </authorList>
    </citation>
    <scope>NUCLEOTIDE SEQUENCE</scope>
    <source>
        <strain evidence="3">MBLW1</strain>
    </source>
</reference>
<dbReference type="Proteomes" id="UP000464378">
    <property type="component" value="Chromosome"/>
</dbReference>
<proteinExistence type="predicted"/>
<dbReference type="InterPro" id="IPR011453">
    <property type="entry name" value="DUF1559"/>
</dbReference>
<dbReference type="AlphaFoldDB" id="A0A6C2YSS5"/>
<name>A0A6C2YSS5_9BACT</name>
<sequence length="329" mass="35857">MRISTSDRMDRRSGFTRVDAAIVCLLLLFILGVGLPALLAARSDADAQASKNNLRQIGQATLTYEKTIGRLPFGTYHDNSSISNSAHPSYHAFYSGFMAILPHLGHDELFNRYEPKRSPDDATDPDQDGWSNRRVTETQLKIFISPAMPVPEAPPSPGWSSYAWSGGNNDFKKLNGGNLTGGSGGWHDGAIVNAKQGPVKLQHIEDGTSHTFLAGDAHYTLKGLTHSDRDPKLKGKPLTGNCVWGRGHYPRGFLSTNTPLNTHQSAHSNPNMEDWFKQGAFGFRSVHPGGCHFVFCDGSVKFVRDSIPMALYKALGSRSGGEPIAATDY</sequence>
<dbReference type="PANTHER" id="PTHR30093:SF2">
    <property type="entry name" value="TYPE II SECRETION SYSTEM PROTEIN H"/>
    <property type="match status" value="1"/>
</dbReference>
<dbReference type="KEGG" id="tim:GMBLW1_44150"/>
<organism evidence="3">
    <name type="scientific">Tuwongella immobilis</name>
    <dbReference type="NCBI Taxonomy" id="692036"/>
    <lineage>
        <taxon>Bacteria</taxon>
        <taxon>Pseudomonadati</taxon>
        <taxon>Planctomycetota</taxon>
        <taxon>Planctomycetia</taxon>
        <taxon>Gemmatales</taxon>
        <taxon>Gemmataceae</taxon>
        <taxon>Tuwongella</taxon>
    </lineage>
</organism>